<keyword evidence="6" id="KW-0408">Iron</keyword>
<dbReference type="AlphaFoldDB" id="A0A219B875"/>
<evidence type="ECO:0000256" key="4">
    <source>
        <dbReference type="ARBA" id="ARBA00022496"/>
    </source>
</evidence>
<evidence type="ECO:0000256" key="2">
    <source>
        <dbReference type="ARBA" id="ARBA00022448"/>
    </source>
</evidence>
<keyword evidence="13" id="KW-0732">Signal</keyword>
<dbReference type="EMBL" id="NFZT01000001">
    <property type="protein sequence ID" value="OWV34575.1"/>
    <property type="molecule type" value="Genomic_DNA"/>
</dbReference>
<evidence type="ECO:0000256" key="13">
    <source>
        <dbReference type="SAM" id="SignalP"/>
    </source>
</evidence>
<keyword evidence="8 12" id="KW-0798">TonB box</keyword>
<keyword evidence="3 11" id="KW-1134">Transmembrane beta strand</keyword>
<evidence type="ECO:0008006" key="18">
    <source>
        <dbReference type="Google" id="ProtNLM"/>
    </source>
</evidence>
<keyword evidence="4" id="KW-0410">Iron transport</keyword>
<evidence type="ECO:0000256" key="3">
    <source>
        <dbReference type="ARBA" id="ARBA00022452"/>
    </source>
</evidence>
<dbReference type="GO" id="GO:0006826">
    <property type="term" value="P:iron ion transport"/>
    <property type="evidence" value="ECO:0007669"/>
    <property type="project" value="UniProtKB-KW"/>
</dbReference>
<evidence type="ECO:0000256" key="8">
    <source>
        <dbReference type="ARBA" id="ARBA00023077"/>
    </source>
</evidence>
<comment type="similarity">
    <text evidence="11 12">Belongs to the TonB-dependent receptor family.</text>
</comment>
<feature type="chain" id="PRO_5012781471" description="TonB-dependent receptor" evidence="13">
    <location>
        <begin position="29"/>
        <end position="1000"/>
    </location>
</feature>
<keyword evidence="2 11" id="KW-0813">Transport</keyword>
<gene>
    <name evidence="16" type="ORF">B5C34_01295</name>
</gene>
<evidence type="ECO:0000259" key="15">
    <source>
        <dbReference type="Pfam" id="PF07715"/>
    </source>
</evidence>
<dbReference type="PROSITE" id="PS52016">
    <property type="entry name" value="TONB_DEPENDENT_REC_3"/>
    <property type="match status" value="1"/>
</dbReference>
<evidence type="ECO:0000256" key="9">
    <source>
        <dbReference type="ARBA" id="ARBA00023136"/>
    </source>
</evidence>
<dbReference type="InterPro" id="IPR039426">
    <property type="entry name" value="TonB-dep_rcpt-like"/>
</dbReference>
<protein>
    <recommendedName>
        <fullName evidence="18">TonB-dependent receptor</fullName>
    </recommendedName>
</protein>
<feature type="domain" description="TonB-dependent receptor-like beta-barrel" evidence="14">
    <location>
        <begin position="364"/>
        <end position="954"/>
    </location>
</feature>
<proteinExistence type="inferred from homology"/>
<accession>A0A219B875</accession>
<evidence type="ECO:0000313" key="16">
    <source>
        <dbReference type="EMBL" id="OWV34575.1"/>
    </source>
</evidence>
<evidence type="ECO:0000256" key="6">
    <source>
        <dbReference type="ARBA" id="ARBA00023004"/>
    </source>
</evidence>
<dbReference type="Pfam" id="PF00593">
    <property type="entry name" value="TonB_dep_Rec_b-barrel"/>
    <property type="match status" value="1"/>
</dbReference>
<keyword evidence="9 11" id="KW-0472">Membrane</keyword>
<keyword evidence="7" id="KW-0406">Ion transport</keyword>
<dbReference type="SUPFAM" id="SSF56935">
    <property type="entry name" value="Porins"/>
    <property type="match status" value="1"/>
</dbReference>
<evidence type="ECO:0000259" key="14">
    <source>
        <dbReference type="Pfam" id="PF00593"/>
    </source>
</evidence>
<evidence type="ECO:0000256" key="1">
    <source>
        <dbReference type="ARBA" id="ARBA00004571"/>
    </source>
</evidence>
<comment type="subcellular location">
    <subcellularLocation>
        <location evidence="1 11">Cell outer membrane</location>
        <topology evidence="1 11">Multi-pass membrane protein</topology>
    </subcellularLocation>
</comment>
<dbReference type="PANTHER" id="PTHR32552:SF81">
    <property type="entry name" value="TONB-DEPENDENT OUTER MEMBRANE RECEPTOR"/>
    <property type="match status" value="1"/>
</dbReference>
<comment type="caution">
    <text evidence="16">The sequence shown here is derived from an EMBL/GenBank/DDBJ whole genome shotgun (WGS) entry which is preliminary data.</text>
</comment>
<dbReference type="PANTHER" id="PTHR32552">
    <property type="entry name" value="FERRICHROME IRON RECEPTOR-RELATED"/>
    <property type="match status" value="1"/>
</dbReference>
<evidence type="ECO:0000256" key="5">
    <source>
        <dbReference type="ARBA" id="ARBA00022692"/>
    </source>
</evidence>
<evidence type="ECO:0000256" key="10">
    <source>
        <dbReference type="ARBA" id="ARBA00023237"/>
    </source>
</evidence>
<feature type="signal peptide" evidence="13">
    <location>
        <begin position="1"/>
        <end position="28"/>
    </location>
</feature>
<keyword evidence="10 11" id="KW-0998">Cell outer membrane</keyword>
<keyword evidence="17" id="KW-1185">Reference proteome</keyword>
<reference evidence="17" key="1">
    <citation type="submission" date="2017-05" db="EMBL/GenBank/DDBJ databases">
        <authorList>
            <person name="Lin X."/>
        </authorList>
    </citation>
    <scope>NUCLEOTIDE SEQUENCE [LARGE SCALE GENOMIC DNA]</scope>
    <source>
        <strain evidence="17">JLT2012</strain>
    </source>
</reference>
<dbReference type="InterPro" id="IPR036942">
    <property type="entry name" value="Beta-barrel_TonB_sf"/>
</dbReference>
<keyword evidence="5 11" id="KW-0812">Transmembrane</keyword>
<evidence type="ECO:0000256" key="12">
    <source>
        <dbReference type="RuleBase" id="RU003357"/>
    </source>
</evidence>
<name>A0A219B875_9SPHN</name>
<feature type="domain" description="TonB-dependent receptor plug" evidence="15">
    <location>
        <begin position="70"/>
        <end position="178"/>
    </location>
</feature>
<dbReference type="RefSeq" id="WP_172406135.1">
    <property type="nucleotide sequence ID" value="NZ_NFZT01000001.1"/>
</dbReference>
<dbReference type="GO" id="GO:0009279">
    <property type="term" value="C:cell outer membrane"/>
    <property type="evidence" value="ECO:0007669"/>
    <property type="project" value="UniProtKB-SubCell"/>
</dbReference>
<evidence type="ECO:0000256" key="7">
    <source>
        <dbReference type="ARBA" id="ARBA00023065"/>
    </source>
</evidence>
<sequence length="1000" mass="105887">MSKTVRARSAFAATVSLAALVAAYPAAAQEVAQTPAEAASTPAAGGVPEAAVTRGIPTIVVTAQRRAESLQDVPVAVSAFSDESLAAQQIENTLDLQQALPNTTFTGGNFGGANITIRGIGSPVVAASGDAGVGVHINDMPLLGSGGLFDTEFFDIERIEVLRGPQGTLFGRNATGGVINLITAKPDLSGFGASGEVQYGNYNALSTRGMVNVPLGDAVGVRLAGLYLNRDGFTDNLFTGDDIDGRDNYSLRGTIGFEPTSNTSGYVTVQYQKEDSSRARNQKQLCATDPTGVLGCRPDRLDTQPVNGNATLATILSSAEFLTVAASPALAPFALGSLYGPNPFADTVTPENLRAVSIDFEPTYESEYFVAQGELEHDFGNLTATLNGGYSTAKTDSYGDYNLNVTSSVLPQIAQLQAFASITDPANPAFPLAGIAQGILATPLFQNGQICVSDANRDYVGFIGGDIYGCADNTTEYDRDTDDVEQWSAEARIASDFDGPFNFLLGGIYLHAKVDTNYYVAASGLDYANLLLGGPASGFAAATGPTTFSSETNDYELDSYGLFGEAYVDFTDELSLTLGLRYSKDDKSVADRQLLANVPIPFGTTTLTPELLEAGGYDADPDTPGLQTFRRSEASFEEVTGRALLSWNPYTSFSDDTLVYASFSRGYKPGGINPPFDSSLFNAPQTFDSEIIKAFEIGTKNTFGGGVAVINLTAFYYDYSDFQVSRIFNRTSFNDNTDAEIYGVELESVFNPTDALTINLTGSYQKTEIKDLVVQDTRDPSGGRSNAVIIKDITTASNCVFTSDTLDQATLGALVSGFNSALGLQGAVPVPGTQALGAYSICSALAGAAATGELGPASDLISLDVLNDGTPILPDGVPFDLSGNELLNSPNWKFSVGAQYEIDLAGGWVLTPRADLNFVGNAFATNYNRPVDKIGAYEIVNAQLTLTSPDDRFYVRGFITNAFDVEAQTGRYVTDQSSGLFTNIYLTEPQRYGAAVGFRF</sequence>
<dbReference type="Gene3D" id="2.40.170.20">
    <property type="entry name" value="TonB-dependent receptor, beta-barrel domain"/>
    <property type="match status" value="3"/>
</dbReference>
<organism evidence="16 17">
    <name type="scientific">Pacificimonas flava</name>
    <dbReference type="NCBI Taxonomy" id="1234595"/>
    <lineage>
        <taxon>Bacteria</taxon>
        <taxon>Pseudomonadati</taxon>
        <taxon>Pseudomonadota</taxon>
        <taxon>Alphaproteobacteria</taxon>
        <taxon>Sphingomonadales</taxon>
        <taxon>Sphingosinicellaceae</taxon>
        <taxon>Pacificimonas</taxon>
    </lineage>
</organism>
<evidence type="ECO:0000256" key="11">
    <source>
        <dbReference type="PROSITE-ProRule" id="PRU01360"/>
    </source>
</evidence>
<evidence type="ECO:0000313" key="17">
    <source>
        <dbReference type="Proteomes" id="UP000198462"/>
    </source>
</evidence>
<dbReference type="InterPro" id="IPR000531">
    <property type="entry name" value="Beta-barrel_TonB"/>
</dbReference>
<dbReference type="Proteomes" id="UP000198462">
    <property type="component" value="Unassembled WGS sequence"/>
</dbReference>
<dbReference type="InterPro" id="IPR012910">
    <property type="entry name" value="Plug_dom"/>
</dbReference>
<dbReference type="Pfam" id="PF07715">
    <property type="entry name" value="Plug"/>
    <property type="match status" value="1"/>
</dbReference>